<sequence>MSPSPRPAGGSQVAGRRSARSEMRTESAGIVITAKAFPSIGTMTCEKQFLPANNTFLYCSEACRLHDRSTQPYSQSRSNSYSTASPTTSSTPTSPSFTSPYGSSHTLYGISSPDDGPDILPRFSPTQSRPRSYYSPYPDSLSGEDSVAPVRPMTSIYHATSPQVPSQSLHSASSSSTALASLRELAIALPRTTSRTESDMPTDTSTSPLSKAWNFIPFANTKSGPNCTSNHTSTRSREDLHSYARTYGGVGTGVYAGAQGMERPLPPRTGPSGYGHRPRSVDLVTPFSVGL</sequence>
<evidence type="ECO:0000256" key="1">
    <source>
        <dbReference type="SAM" id="MobiDB-lite"/>
    </source>
</evidence>
<accession>A0A3E2HNQ1</accession>
<reference evidence="2 3" key="1">
    <citation type="submission" date="2018-05" db="EMBL/GenBank/DDBJ databases">
        <title>Draft genome sequence of Scytalidium lignicola DSM 105466, a ubiquitous saprotrophic fungus.</title>
        <authorList>
            <person name="Buettner E."/>
            <person name="Gebauer A.M."/>
            <person name="Hofrichter M."/>
            <person name="Liers C."/>
            <person name="Kellner H."/>
        </authorList>
    </citation>
    <scope>NUCLEOTIDE SEQUENCE [LARGE SCALE GENOMIC DNA]</scope>
    <source>
        <strain evidence="2 3">DSM 105466</strain>
    </source>
</reference>
<dbReference type="Pfam" id="PF12855">
    <property type="entry name" value="Ecl1"/>
    <property type="match status" value="1"/>
</dbReference>
<dbReference type="OrthoDB" id="3599883at2759"/>
<comment type="caution">
    <text evidence="2">The sequence shown here is derived from an EMBL/GenBank/DDBJ whole genome shotgun (WGS) entry which is preliminary data.</text>
</comment>
<dbReference type="AlphaFoldDB" id="A0A3E2HNQ1"/>
<dbReference type="OMA" id="FIPHDDM"/>
<protein>
    <submittedName>
        <fullName evidence="2">Uncharacterized protein</fullName>
    </submittedName>
</protein>
<keyword evidence="3" id="KW-1185">Reference proteome</keyword>
<gene>
    <name evidence="2" type="ORF">B7463_g1347</name>
</gene>
<evidence type="ECO:0000313" key="3">
    <source>
        <dbReference type="Proteomes" id="UP000258309"/>
    </source>
</evidence>
<dbReference type="InterPro" id="IPR024368">
    <property type="entry name" value="Ecl1/2/3"/>
</dbReference>
<dbReference type="Proteomes" id="UP000258309">
    <property type="component" value="Unassembled WGS sequence"/>
</dbReference>
<feature type="compositionally biased region" description="Low complexity" evidence="1">
    <location>
        <begin position="78"/>
        <end position="104"/>
    </location>
</feature>
<feature type="non-terminal residue" evidence="2">
    <location>
        <position position="1"/>
    </location>
</feature>
<evidence type="ECO:0000313" key="2">
    <source>
        <dbReference type="EMBL" id="RFU34978.1"/>
    </source>
</evidence>
<feature type="region of interest" description="Disordered" evidence="1">
    <location>
        <begin position="1"/>
        <end position="30"/>
    </location>
</feature>
<feature type="non-terminal residue" evidence="2">
    <location>
        <position position="291"/>
    </location>
</feature>
<name>A0A3E2HNQ1_SCYLI</name>
<dbReference type="EMBL" id="NCSJ02000014">
    <property type="protein sequence ID" value="RFU34978.1"/>
    <property type="molecule type" value="Genomic_DNA"/>
</dbReference>
<proteinExistence type="predicted"/>
<organism evidence="2 3">
    <name type="scientific">Scytalidium lignicola</name>
    <name type="common">Hyphomycete</name>
    <dbReference type="NCBI Taxonomy" id="5539"/>
    <lineage>
        <taxon>Eukaryota</taxon>
        <taxon>Fungi</taxon>
        <taxon>Dikarya</taxon>
        <taxon>Ascomycota</taxon>
        <taxon>Pezizomycotina</taxon>
        <taxon>Leotiomycetes</taxon>
        <taxon>Leotiomycetes incertae sedis</taxon>
        <taxon>Scytalidium</taxon>
    </lineage>
</organism>
<feature type="region of interest" description="Disordered" evidence="1">
    <location>
        <begin position="69"/>
        <end position="147"/>
    </location>
</feature>